<feature type="non-terminal residue" evidence="4">
    <location>
        <position position="247"/>
    </location>
</feature>
<evidence type="ECO:0000313" key="5">
    <source>
        <dbReference type="Proteomes" id="UP000054279"/>
    </source>
</evidence>
<dbReference type="InterPro" id="IPR036322">
    <property type="entry name" value="WD40_repeat_dom_sf"/>
</dbReference>
<feature type="repeat" description="WD" evidence="3">
    <location>
        <begin position="32"/>
        <end position="73"/>
    </location>
</feature>
<keyword evidence="1 3" id="KW-0853">WD repeat</keyword>
<dbReference type="HOGENOM" id="CLU_000288_57_19_1"/>
<reference evidence="4 5" key="1">
    <citation type="submission" date="2014-06" db="EMBL/GenBank/DDBJ databases">
        <title>Evolutionary Origins and Diversification of the Mycorrhizal Mutualists.</title>
        <authorList>
            <consortium name="DOE Joint Genome Institute"/>
            <consortium name="Mycorrhizal Genomics Consortium"/>
            <person name="Kohler A."/>
            <person name="Kuo A."/>
            <person name="Nagy L.G."/>
            <person name="Floudas D."/>
            <person name="Copeland A."/>
            <person name="Barry K.W."/>
            <person name="Cichocki N."/>
            <person name="Veneault-Fourrey C."/>
            <person name="LaButti K."/>
            <person name="Lindquist E.A."/>
            <person name="Lipzen A."/>
            <person name="Lundell T."/>
            <person name="Morin E."/>
            <person name="Murat C."/>
            <person name="Riley R."/>
            <person name="Ohm R."/>
            <person name="Sun H."/>
            <person name="Tunlid A."/>
            <person name="Henrissat B."/>
            <person name="Grigoriev I.V."/>
            <person name="Hibbett D.S."/>
            <person name="Martin F."/>
        </authorList>
    </citation>
    <scope>NUCLEOTIDE SEQUENCE [LARGE SCALE GENOMIC DNA]</scope>
    <source>
        <strain evidence="4 5">SS14</strain>
    </source>
</reference>
<dbReference type="PROSITE" id="PS00678">
    <property type="entry name" value="WD_REPEATS_1"/>
    <property type="match status" value="1"/>
</dbReference>
<dbReference type="Pfam" id="PF00400">
    <property type="entry name" value="WD40"/>
    <property type="match status" value="4"/>
</dbReference>
<dbReference type="InterPro" id="IPR050349">
    <property type="entry name" value="WD_LIS1/nudF_dynein_reg"/>
</dbReference>
<dbReference type="SUPFAM" id="SSF50978">
    <property type="entry name" value="WD40 repeat-like"/>
    <property type="match status" value="1"/>
</dbReference>
<evidence type="ECO:0000256" key="3">
    <source>
        <dbReference type="PROSITE-ProRule" id="PRU00221"/>
    </source>
</evidence>
<dbReference type="PRINTS" id="PR00320">
    <property type="entry name" value="GPROTEINBRPT"/>
</dbReference>
<dbReference type="Proteomes" id="UP000054279">
    <property type="component" value="Unassembled WGS sequence"/>
</dbReference>
<dbReference type="InterPro" id="IPR019775">
    <property type="entry name" value="WD40_repeat_CS"/>
</dbReference>
<keyword evidence="2" id="KW-0677">Repeat</keyword>
<dbReference type="InterPro" id="IPR015943">
    <property type="entry name" value="WD40/YVTN_repeat-like_dom_sf"/>
</dbReference>
<organism evidence="4 5">
    <name type="scientific">Sphaerobolus stellatus (strain SS14)</name>
    <dbReference type="NCBI Taxonomy" id="990650"/>
    <lineage>
        <taxon>Eukaryota</taxon>
        <taxon>Fungi</taxon>
        <taxon>Dikarya</taxon>
        <taxon>Basidiomycota</taxon>
        <taxon>Agaricomycotina</taxon>
        <taxon>Agaricomycetes</taxon>
        <taxon>Phallomycetidae</taxon>
        <taxon>Geastrales</taxon>
        <taxon>Sphaerobolaceae</taxon>
        <taxon>Sphaerobolus</taxon>
    </lineage>
</organism>
<keyword evidence="5" id="KW-1185">Reference proteome</keyword>
<dbReference type="PANTHER" id="PTHR44129">
    <property type="entry name" value="WD REPEAT-CONTAINING PROTEIN POP1"/>
    <property type="match status" value="1"/>
</dbReference>
<evidence type="ECO:0000256" key="1">
    <source>
        <dbReference type="ARBA" id="ARBA00022574"/>
    </source>
</evidence>
<dbReference type="EMBL" id="KN837124">
    <property type="protein sequence ID" value="KIJ43346.1"/>
    <property type="molecule type" value="Genomic_DNA"/>
</dbReference>
<protein>
    <recommendedName>
        <fullName evidence="6">WD40 repeat-like protein</fullName>
    </recommendedName>
</protein>
<dbReference type="OrthoDB" id="2660687at2759"/>
<dbReference type="AlphaFoldDB" id="A0A0C9VY14"/>
<dbReference type="SMART" id="SM00320">
    <property type="entry name" value="WD40"/>
    <property type="match status" value="3"/>
</dbReference>
<evidence type="ECO:0000256" key="2">
    <source>
        <dbReference type="ARBA" id="ARBA00022737"/>
    </source>
</evidence>
<dbReference type="PROSITE" id="PS50082">
    <property type="entry name" value="WD_REPEATS_2"/>
    <property type="match status" value="4"/>
</dbReference>
<dbReference type="CDD" id="cd00200">
    <property type="entry name" value="WD40"/>
    <property type="match status" value="1"/>
</dbReference>
<feature type="repeat" description="WD" evidence="3">
    <location>
        <begin position="1"/>
        <end position="30"/>
    </location>
</feature>
<proteinExistence type="predicted"/>
<dbReference type="PROSITE" id="PS50294">
    <property type="entry name" value="WD_REPEATS_REGION"/>
    <property type="match status" value="4"/>
</dbReference>
<evidence type="ECO:0000313" key="4">
    <source>
        <dbReference type="EMBL" id="KIJ43346.1"/>
    </source>
</evidence>
<evidence type="ECO:0008006" key="6">
    <source>
        <dbReference type="Google" id="ProtNLM"/>
    </source>
</evidence>
<dbReference type="Gene3D" id="2.130.10.10">
    <property type="entry name" value="YVTN repeat-like/Quinoprotein amine dehydrogenase"/>
    <property type="match status" value="1"/>
</dbReference>
<sequence>FSSDGKYIASGSDDLTVCLWSVETGMQVAQPYKEHIGKVNAVSFSPDGRYIASGSTDHTVHLWDVENGMPVGEPYEGHTDFINTVSFSPDGRYIASGSDDQTIHLWSVDTGMPVAQPYEGHTDWVNSVLFSPDGKHIDSGSGNQTAFAWNVEVGMQAVHPHSLLLHEFPTGFFLLASNGWLVTRTGNRVLWIPFDLQKGLFMPGTSCIFSVKSMVKIDLTRFHLGKEWGVLVESIMKGKMPASRPLN</sequence>
<dbReference type="InterPro" id="IPR020472">
    <property type="entry name" value="WD40_PAC1"/>
</dbReference>
<name>A0A0C9VY14_SPHS4</name>
<dbReference type="InterPro" id="IPR001680">
    <property type="entry name" value="WD40_rpt"/>
</dbReference>
<accession>A0A0C9VY14</accession>
<gene>
    <name evidence="4" type="ORF">M422DRAFT_170084</name>
</gene>
<feature type="repeat" description="WD" evidence="3">
    <location>
        <begin position="75"/>
        <end position="116"/>
    </location>
</feature>
<feature type="repeat" description="WD" evidence="3">
    <location>
        <begin position="118"/>
        <end position="152"/>
    </location>
</feature>